<dbReference type="AlphaFoldDB" id="A0A915Q6E3"/>
<keyword evidence="1" id="KW-1185">Reference proteome</keyword>
<name>A0A915Q6E3_9BILA</name>
<organism evidence="1 2">
    <name type="scientific">Setaria digitata</name>
    <dbReference type="NCBI Taxonomy" id="48799"/>
    <lineage>
        <taxon>Eukaryota</taxon>
        <taxon>Metazoa</taxon>
        <taxon>Ecdysozoa</taxon>
        <taxon>Nematoda</taxon>
        <taxon>Chromadorea</taxon>
        <taxon>Rhabditida</taxon>
        <taxon>Spirurina</taxon>
        <taxon>Spiruromorpha</taxon>
        <taxon>Filarioidea</taxon>
        <taxon>Setariidae</taxon>
        <taxon>Setaria</taxon>
    </lineage>
</organism>
<evidence type="ECO:0000313" key="2">
    <source>
        <dbReference type="WBParaSite" id="sdigi.contig90.g4089.t1"/>
    </source>
</evidence>
<reference evidence="2" key="1">
    <citation type="submission" date="2022-11" db="UniProtKB">
        <authorList>
            <consortium name="WormBaseParasite"/>
        </authorList>
    </citation>
    <scope>IDENTIFICATION</scope>
</reference>
<sequence>MRFECLLDGGADGDEYIRGRKAVIDADMDKKLWRAMPMPESFSKTAAYININDRVASDNYLLYGIADRSTFGVISWTVSKKLSLNSNSSQLASDGIID</sequence>
<dbReference type="Proteomes" id="UP000887581">
    <property type="component" value="Unplaced"/>
</dbReference>
<accession>A0A915Q6E3</accession>
<dbReference type="WBParaSite" id="sdigi.contig90.g4089.t1">
    <property type="protein sequence ID" value="sdigi.contig90.g4089.t1"/>
    <property type="gene ID" value="sdigi.contig90.g4089"/>
</dbReference>
<protein>
    <submittedName>
        <fullName evidence="2">Uncharacterized protein</fullName>
    </submittedName>
</protein>
<proteinExistence type="predicted"/>
<evidence type="ECO:0000313" key="1">
    <source>
        <dbReference type="Proteomes" id="UP000887581"/>
    </source>
</evidence>